<dbReference type="SUPFAM" id="SSF49562">
    <property type="entry name" value="C2 domain (Calcium/lipid-binding domain, CaLB)"/>
    <property type="match status" value="1"/>
</dbReference>
<keyword evidence="3" id="KW-1185">Reference proteome</keyword>
<name>A0A022Q9J5_ERYGU</name>
<dbReference type="InterPro" id="IPR044750">
    <property type="entry name" value="C2_SRC2/BAP"/>
</dbReference>
<dbReference type="InterPro" id="IPR035892">
    <property type="entry name" value="C2_domain_sf"/>
</dbReference>
<evidence type="ECO:0000313" key="3">
    <source>
        <dbReference type="Proteomes" id="UP000030748"/>
    </source>
</evidence>
<reference evidence="2 3" key="1">
    <citation type="journal article" date="2013" name="Proc. Natl. Acad. Sci. U.S.A.">
        <title>Fine-scale variation in meiotic recombination in Mimulus inferred from population shotgun sequencing.</title>
        <authorList>
            <person name="Hellsten U."/>
            <person name="Wright K.M."/>
            <person name="Jenkins J."/>
            <person name="Shu S."/>
            <person name="Yuan Y."/>
            <person name="Wessler S.R."/>
            <person name="Schmutz J."/>
            <person name="Willis J.H."/>
            <person name="Rokhsar D.S."/>
        </authorList>
    </citation>
    <scope>NUCLEOTIDE SEQUENCE [LARGE SCALE GENOMIC DNA]</scope>
    <source>
        <strain evidence="3">cv. DUN x IM62</strain>
    </source>
</reference>
<dbReference type="PANTHER" id="PTHR32246">
    <property type="entry name" value="INGRESSION PROTEIN FIC1"/>
    <property type="match status" value="1"/>
</dbReference>
<dbReference type="CDD" id="cd04051">
    <property type="entry name" value="C2_SRC2_like"/>
    <property type="match status" value="1"/>
</dbReference>
<dbReference type="PROSITE" id="PS50004">
    <property type="entry name" value="C2"/>
    <property type="match status" value="1"/>
</dbReference>
<dbReference type="Pfam" id="PF00168">
    <property type="entry name" value="C2"/>
    <property type="match status" value="1"/>
</dbReference>
<dbReference type="eggNOG" id="ENOG502S1I4">
    <property type="taxonomic scope" value="Eukaryota"/>
</dbReference>
<dbReference type="SMART" id="SM00239">
    <property type="entry name" value="C2"/>
    <property type="match status" value="1"/>
</dbReference>
<dbReference type="STRING" id="4155.A0A022Q9J5"/>
<dbReference type="AlphaFoldDB" id="A0A022Q9J5"/>
<evidence type="ECO:0000259" key="1">
    <source>
        <dbReference type="PROSITE" id="PS50004"/>
    </source>
</evidence>
<feature type="domain" description="C2" evidence="1">
    <location>
        <begin position="1"/>
        <end position="111"/>
    </location>
</feature>
<organism evidence="2 3">
    <name type="scientific">Erythranthe guttata</name>
    <name type="common">Yellow monkey flower</name>
    <name type="synonym">Mimulus guttatus</name>
    <dbReference type="NCBI Taxonomy" id="4155"/>
    <lineage>
        <taxon>Eukaryota</taxon>
        <taxon>Viridiplantae</taxon>
        <taxon>Streptophyta</taxon>
        <taxon>Embryophyta</taxon>
        <taxon>Tracheophyta</taxon>
        <taxon>Spermatophyta</taxon>
        <taxon>Magnoliopsida</taxon>
        <taxon>eudicotyledons</taxon>
        <taxon>Gunneridae</taxon>
        <taxon>Pentapetalae</taxon>
        <taxon>asterids</taxon>
        <taxon>lamiids</taxon>
        <taxon>Lamiales</taxon>
        <taxon>Phrymaceae</taxon>
        <taxon>Erythranthe</taxon>
    </lineage>
</organism>
<proteinExistence type="predicted"/>
<dbReference type="PANTHER" id="PTHR32246:SF22">
    <property type="entry name" value="C2 DOMAIN-CONTAINING PROTEIN"/>
    <property type="match status" value="1"/>
</dbReference>
<dbReference type="EMBL" id="KI632147">
    <property type="protein sequence ID" value="EYU23908.1"/>
    <property type="molecule type" value="Genomic_DNA"/>
</dbReference>
<dbReference type="InterPro" id="IPR000008">
    <property type="entry name" value="C2_dom"/>
</dbReference>
<gene>
    <name evidence="2" type="ORF">MIMGU_mgv1a025191mg</name>
</gene>
<dbReference type="Gene3D" id="2.60.40.150">
    <property type="entry name" value="C2 domain"/>
    <property type="match status" value="1"/>
</dbReference>
<evidence type="ECO:0000313" key="2">
    <source>
        <dbReference type="EMBL" id="EYU23908.1"/>
    </source>
</evidence>
<sequence length="123" mass="13866">MECRKFEITIISAENLEDVRLIGKMEVHARVSIGGSPEREKRTPTDTHGKRNPAWNYTMEYTIMASVLDNYNSMLVVKLYCSRNLGDRYVGEVHVSMKRLFDDVAGGGRSGREVTIPVTRGSV</sequence>
<dbReference type="GO" id="GO:0006952">
    <property type="term" value="P:defense response"/>
    <property type="evidence" value="ECO:0007669"/>
    <property type="project" value="InterPro"/>
</dbReference>
<protein>
    <recommendedName>
        <fullName evidence="1">C2 domain-containing protein</fullName>
    </recommendedName>
</protein>
<dbReference type="Proteomes" id="UP000030748">
    <property type="component" value="Unassembled WGS sequence"/>
</dbReference>
<feature type="non-terminal residue" evidence="2">
    <location>
        <position position="123"/>
    </location>
</feature>
<accession>A0A022Q9J5</accession>